<dbReference type="Pfam" id="PF02458">
    <property type="entry name" value="Transferase"/>
    <property type="match status" value="1"/>
</dbReference>
<comment type="similarity">
    <text evidence="1 5">Belongs to the peptidase M14 family.</text>
</comment>
<keyword evidence="4" id="KW-0012">Acyltransferase</keyword>
<dbReference type="EMBL" id="JAAWWB010000003">
    <property type="protein sequence ID" value="KAG6785579.1"/>
    <property type="molecule type" value="Genomic_DNA"/>
</dbReference>
<comment type="caution">
    <text evidence="8">The sequence shown here is derived from an EMBL/GenBank/DDBJ whole genome shotgun (WGS) entry which is preliminary data.</text>
</comment>
<evidence type="ECO:0000256" key="4">
    <source>
        <dbReference type="ARBA" id="ARBA00023315"/>
    </source>
</evidence>
<evidence type="ECO:0000256" key="2">
    <source>
        <dbReference type="ARBA" id="ARBA00009861"/>
    </source>
</evidence>
<evidence type="ECO:0000259" key="7">
    <source>
        <dbReference type="PROSITE" id="PS52035"/>
    </source>
</evidence>
<accession>A0A8X8AC24</accession>
<keyword evidence="9" id="KW-1185">Reference proteome</keyword>
<keyword evidence="6" id="KW-0472">Membrane</keyword>
<keyword evidence="3" id="KW-0808">Transferase</keyword>
<dbReference type="CDD" id="cd06227">
    <property type="entry name" value="M14-CPA-like"/>
    <property type="match status" value="1"/>
</dbReference>
<evidence type="ECO:0000256" key="1">
    <source>
        <dbReference type="ARBA" id="ARBA00005988"/>
    </source>
</evidence>
<evidence type="ECO:0000256" key="6">
    <source>
        <dbReference type="SAM" id="Phobius"/>
    </source>
</evidence>
<comment type="similarity">
    <text evidence="2">Belongs to the plant acyltransferase family.</text>
</comment>
<gene>
    <name evidence="8" type="ORF">POTOM_007145</name>
</gene>
<evidence type="ECO:0000313" key="9">
    <source>
        <dbReference type="Proteomes" id="UP000886885"/>
    </source>
</evidence>
<name>A0A8X8AC24_POPTO</name>
<dbReference type="PANTHER" id="PTHR31623:SF110">
    <property type="entry name" value="VINORINE SYNTHASE-LIKE"/>
    <property type="match status" value="1"/>
</dbReference>
<dbReference type="GO" id="GO:0008270">
    <property type="term" value="F:zinc ion binding"/>
    <property type="evidence" value="ECO:0007669"/>
    <property type="project" value="InterPro"/>
</dbReference>
<dbReference type="PANTHER" id="PTHR31623">
    <property type="entry name" value="F21J9.9"/>
    <property type="match status" value="1"/>
</dbReference>
<proteinExistence type="inferred from homology"/>
<keyword evidence="6" id="KW-1133">Transmembrane helix</keyword>
<keyword evidence="6" id="KW-0812">Transmembrane</keyword>
<evidence type="ECO:0000313" key="8">
    <source>
        <dbReference type="EMBL" id="KAG6785579.1"/>
    </source>
</evidence>
<feature type="domain" description="Peptidase M14" evidence="7">
    <location>
        <begin position="573"/>
        <end position="855"/>
    </location>
</feature>
<dbReference type="GO" id="GO:0016746">
    <property type="term" value="F:acyltransferase activity"/>
    <property type="evidence" value="ECO:0007669"/>
    <property type="project" value="UniProtKB-KW"/>
</dbReference>
<dbReference type="OrthoDB" id="1932220at2759"/>
<feature type="transmembrane region" description="Helical" evidence="6">
    <location>
        <begin position="931"/>
        <end position="951"/>
    </location>
</feature>
<dbReference type="Proteomes" id="UP000886885">
    <property type="component" value="Chromosome 2A"/>
</dbReference>
<evidence type="ECO:0000256" key="3">
    <source>
        <dbReference type="ARBA" id="ARBA00022679"/>
    </source>
</evidence>
<dbReference type="GO" id="GO:0006508">
    <property type="term" value="P:proteolysis"/>
    <property type="evidence" value="ECO:0007669"/>
    <property type="project" value="InterPro"/>
</dbReference>
<reference evidence="8" key="1">
    <citation type="journal article" date="2020" name="bioRxiv">
        <title>Hybrid origin of Populus tomentosa Carr. identified through genome sequencing and phylogenomic analysis.</title>
        <authorList>
            <person name="An X."/>
            <person name="Gao K."/>
            <person name="Chen Z."/>
            <person name="Li J."/>
            <person name="Yang X."/>
            <person name="Yang X."/>
            <person name="Zhou J."/>
            <person name="Guo T."/>
            <person name="Zhao T."/>
            <person name="Huang S."/>
            <person name="Miao D."/>
            <person name="Khan W.U."/>
            <person name="Rao P."/>
            <person name="Ye M."/>
            <person name="Lei B."/>
            <person name="Liao W."/>
            <person name="Wang J."/>
            <person name="Ji L."/>
            <person name="Li Y."/>
            <person name="Guo B."/>
            <person name="Mustafa N.S."/>
            <person name="Li S."/>
            <person name="Yun Q."/>
            <person name="Keller S.R."/>
            <person name="Mao J."/>
            <person name="Zhang R."/>
            <person name="Strauss S.H."/>
        </authorList>
    </citation>
    <scope>NUCLEOTIDE SEQUENCE</scope>
    <source>
        <strain evidence="8">GM15</strain>
        <tissue evidence="8">Leaf</tissue>
    </source>
</reference>
<dbReference type="PROSITE" id="PS52035">
    <property type="entry name" value="PEPTIDASE_M14"/>
    <property type="match status" value="1"/>
</dbReference>
<dbReference type="InterPro" id="IPR034269">
    <property type="entry name" value="At5g42320_M14_CPD"/>
</dbReference>
<dbReference type="SMART" id="SM00631">
    <property type="entry name" value="Zn_pept"/>
    <property type="match status" value="1"/>
</dbReference>
<protein>
    <recommendedName>
        <fullName evidence="7">Peptidase M14 domain-containing protein</fullName>
    </recommendedName>
</protein>
<dbReference type="Pfam" id="PF00246">
    <property type="entry name" value="Peptidase_M14"/>
    <property type="match status" value="1"/>
</dbReference>
<feature type="active site" description="Proton donor/acceptor" evidence="5">
    <location>
        <position position="835"/>
    </location>
</feature>
<dbReference type="InterPro" id="IPR000834">
    <property type="entry name" value="Peptidase_M14"/>
</dbReference>
<dbReference type="AlphaFoldDB" id="A0A8X8AC24"/>
<organism evidence="8 9">
    <name type="scientific">Populus tomentosa</name>
    <name type="common">Chinese white poplar</name>
    <dbReference type="NCBI Taxonomy" id="118781"/>
    <lineage>
        <taxon>Eukaryota</taxon>
        <taxon>Viridiplantae</taxon>
        <taxon>Streptophyta</taxon>
        <taxon>Embryophyta</taxon>
        <taxon>Tracheophyta</taxon>
        <taxon>Spermatophyta</taxon>
        <taxon>Magnoliopsida</taxon>
        <taxon>eudicotyledons</taxon>
        <taxon>Gunneridae</taxon>
        <taxon>Pentapetalae</taxon>
        <taxon>rosids</taxon>
        <taxon>fabids</taxon>
        <taxon>Malpighiales</taxon>
        <taxon>Salicaceae</taxon>
        <taxon>Saliceae</taxon>
        <taxon>Populus</taxon>
    </lineage>
</organism>
<dbReference type="GO" id="GO:0004181">
    <property type="term" value="F:metallocarboxypeptidase activity"/>
    <property type="evidence" value="ECO:0007669"/>
    <property type="project" value="InterPro"/>
</dbReference>
<evidence type="ECO:0000256" key="5">
    <source>
        <dbReference type="PROSITE-ProRule" id="PRU01379"/>
    </source>
</evidence>
<sequence>MEVQIISKQNVRPSSPTPPHLRNFKLSLLDQLIPVPYAPLLLYYPMNDNSGASNLDVPKRLGVLQKSLSETLTRFYPLAGKIKDELSIDCNDEGAFYVEAQVNCHLSEFFRQPDLLLVHQFFPCELPPKAVTHVANFQVNVFECGGIAIGICISHRILDGAALSTFLKAWSATARGGKEAIIYPEFVSSSLFPANDLRLRDSAVVMFGSLFKKGKGVTKRFVFDASSISSLRAQAASLGVECPTRVEVVSSFLWKCFMAASEEWRGSQRRPSLLTHLVNLRRKMEPKLGENSMGNFLWLAAAKCMNKSRVELNDLVGEVRKAISKIDSDFVEQIKGDEGNSPAEQTLKEIGEFGSKDGVDYLGFSSWCRFGFYDADFGWGKPVWISSFAASGSLTMNLIILADTRCDGIEAFVTLDEKDMTVLEGNPELLKFASLNPSPLDIDKSVQLLLRHKPVCDKNYINLEFLLGLQHLKVVNYVSSFAHHSTYQEQCVNFFPVKESTAAAYVTSVQENVFECGGNGIGINEATVCPEFIASSLFPANDTWRGDSSIVMWSSMYKKGKCITRRFVFDPSAIADLSADLLEQIKALVHRHPDKLTAETIKTGNKGYKAEITVVTYCRSRKETDDRSKFRILLSFGQHGRELITTELAFRILSVLSEEQFLPDVDASSLNNTLDKLIVKVVPMENLNGRKIVEEGDLCERRNGRGVDLNRNWSVDWGKKEKDYDPYEENPGTGPFSEPETQIMRKLALTFDPHIWVNVHSGMEALFMPYDHRNTTPDGVLSERMRSLLSKLNNVHCHKHCMIGSGGGSVGYLAHGTATDFMYDIVKVPMAFTFEIYGDTAASSKDCFKMFNPVDLTTFNRVLHDWSSAFFTIFKLGPLQLDGNHSKAMASGVDKFVSIDEYLDGYLMERRNRYGKKMEVLDVGMQEIRTYFRLFLLSSVLLLFMFCSRIAKGKSSRPIVSALSI</sequence>
<dbReference type="FunFam" id="3.40.630.10:FF:000064">
    <property type="entry name" value="Carboxypeptidase A6"/>
    <property type="match status" value="1"/>
</dbReference>